<gene>
    <name evidence="2" type="ORF">H8E23_01925</name>
</gene>
<feature type="non-terminal residue" evidence="2">
    <location>
        <position position="1"/>
    </location>
</feature>
<dbReference type="Proteomes" id="UP000603434">
    <property type="component" value="Unassembled WGS sequence"/>
</dbReference>
<proteinExistence type="predicted"/>
<dbReference type="InterPro" id="IPR025668">
    <property type="entry name" value="Tnp_DDE_dom"/>
</dbReference>
<sequence>DFAGNELPVPIAFEVIERSIKKGQTLIFPEIEVNTYWTTLDLDANDTIFLYQDHGTSEQFHSEIKTDMDLERLPSKFFESNAVILLLGMLAYNLLRLCGQESLREDNGNIEKIPGHRKKAHRRRIRTVILDLIYMAGKIIHTGRQWFISFGRINPWRSIWDSIYQRFVADTA</sequence>
<feature type="domain" description="Transposase DDE" evidence="1">
    <location>
        <begin position="37"/>
        <end position="166"/>
    </location>
</feature>
<organism evidence="2 3">
    <name type="scientific">Candidatus Desulfatibia profunda</name>
    <dbReference type="NCBI Taxonomy" id="2841695"/>
    <lineage>
        <taxon>Bacteria</taxon>
        <taxon>Pseudomonadati</taxon>
        <taxon>Thermodesulfobacteriota</taxon>
        <taxon>Desulfobacteria</taxon>
        <taxon>Desulfobacterales</taxon>
        <taxon>Desulfobacterales incertae sedis</taxon>
        <taxon>Candidatus Desulfatibia</taxon>
    </lineage>
</organism>
<evidence type="ECO:0000259" key="1">
    <source>
        <dbReference type="Pfam" id="PF13701"/>
    </source>
</evidence>
<protein>
    <submittedName>
        <fullName evidence="2">Transposase</fullName>
    </submittedName>
</protein>
<dbReference type="AlphaFoldDB" id="A0A8J6THT2"/>
<comment type="caution">
    <text evidence="2">The sequence shown here is derived from an EMBL/GenBank/DDBJ whole genome shotgun (WGS) entry which is preliminary data.</text>
</comment>
<dbReference type="Pfam" id="PF13701">
    <property type="entry name" value="DDE_Tnp_1_4"/>
    <property type="match status" value="1"/>
</dbReference>
<name>A0A8J6THT2_9BACT</name>
<accession>A0A8J6THT2</accession>
<evidence type="ECO:0000313" key="3">
    <source>
        <dbReference type="Proteomes" id="UP000603434"/>
    </source>
</evidence>
<reference evidence="2 3" key="1">
    <citation type="submission" date="2020-08" db="EMBL/GenBank/DDBJ databases">
        <title>Bridging the membrane lipid divide: bacteria of the FCB group superphylum have the potential to synthesize archaeal ether lipids.</title>
        <authorList>
            <person name="Villanueva L."/>
            <person name="Von Meijenfeldt F.A.B."/>
            <person name="Westbye A.B."/>
            <person name="Yadav S."/>
            <person name="Hopmans E.C."/>
            <person name="Dutilh B.E."/>
            <person name="Sinninghe Damste J.S."/>
        </authorList>
    </citation>
    <scope>NUCLEOTIDE SEQUENCE [LARGE SCALE GENOMIC DNA]</scope>
    <source>
        <strain evidence="2">NIOZ-UU30</strain>
    </source>
</reference>
<dbReference type="EMBL" id="JACNJH010000068">
    <property type="protein sequence ID" value="MBC8360142.1"/>
    <property type="molecule type" value="Genomic_DNA"/>
</dbReference>
<evidence type="ECO:0000313" key="2">
    <source>
        <dbReference type="EMBL" id="MBC8360142.1"/>
    </source>
</evidence>